<keyword evidence="2" id="KW-1003">Cell membrane</keyword>
<evidence type="ECO:0000256" key="6">
    <source>
        <dbReference type="ARBA" id="ARBA00022989"/>
    </source>
</evidence>
<organism evidence="10 11">
    <name type="scientific">Paramicrobacterium agarici</name>
    <dbReference type="NCBI Taxonomy" id="630514"/>
    <lineage>
        <taxon>Bacteria</taxon>
        <taxon>Bacillati</taxon>
        <taxon>Actinomycetota</taxon>
        <taxon>Actinomycetes</taxon>
        <taxon>Micrococcales</taxon>
        <taxon>Microbacteriaceae</taxon>
        <taxon>Paramicrobacterium</taxon>
    </lineage>
</organism>
<evidence type="ECO:0000313" key="11">
    <source>
        <dbReference type="Proteomes" id="UP000221369"/>
    </source>
</evidence>
<evidence type="ECO:0000256" key="7">
    <source>
        <dbReference type="ARBA" id="ARBA00023136"/>
    </source>
</evidence>
<feature type="transmembrane region" description="Helical" evidence="8">
    <location>
        <begin position="101"/>
        <end position="118"/>
    </location>
</feature>
<evidence type="ECO:0000256" key="4">
    <source>
        <dbReference type="ARBA" id="ARBA00022679"/>
    </source>
</evidence>
<evidence type="ECO:0000256" key="5">
    <source>
        <dbReference type="ARBA" id="ARBA00022692"/>
    </source>
</evidence>
<keyword evidence="7 8" id="KW-0472">Membrane</keyword>
<keyword evidence="11" id="KW-1185">Reference proteome</keyword>
<dbReference type="InterPro" id="IPR050297">
    <property type="entry name" value="LipidA_mod_glycosyltrf_83"/>
</dbReference>
<dbReference type="InterPro" id="IPR038731">
    <property type="entry name" value="RgtA/B/C-like"/>
</dbReference>
<feature type="transmembrane region" description="Helical" evidence="8">
    <location>
        <begin position="176"/>
        <end position="205"/>
    </location>
</feature>
<feature type="transmembrane region" description="Helical" evidence="8">
    <location>
        <begin position="384"/>
        <end position="405"/>
    </location>
</feature>
<keyword evidence="5 8" id="KW-0812">Transmembrane</keyword>
<evidence type="ECO:0000259" key="9">
    <source>
        <dbReference type="Pfam" id="PF13231"/>
    </source>
</evidence>
<keyword evidence="3" id="KW-0328">Glycosyltransferase</keyword>
<evidence type="ECO:0000256" key="1">
    <source>
        <dbReference type="ARBA" id="ARBA00004651"/>
    </source>
</evidence>
<comment type="subcellular location">
    <subcellularLocation>
        <location evidence="1">Cell membrane</location>
        <topology evidence="1">Multi-pass membrane protein</topology>
    </subcellularLocation>
</comment>
<protein>
    <recommendedName>
        <fullName evidence="9">Glycosyltransferase RgtA/B/C/D-like domain-containing protein</fullName>
    </recommendedName>
</protein>
<dbReference type="PANTHER" id="PTHR33908">
    <property type="entry name" value="MANNOSYLTRANSFERASE YKCB-RELATED"/>
    <property type="match status" value="1"/>
</dbReference>
<dbReference type="EMBL" id="PDJE01000001">
    <property type="protein sequence ID" value="PFG30680.1"/>
    <property type="molecule type" value="Genomic_DNA"/>
</dbReference>
<evidence type="ECO:0000256" key="2">
    <source>
        <dbReference type="ARBA" id="ARBA00022475"/>
    </source>
</evidence>
<dbReference type="RefSeq" id="WP_098407105.1">
    <property type="nucleotide sequence ID" value="NZ_PDJE01000001.1"/>
</dbReference>
<gene>
    <name evidence="10" type="ORF">ATJ78_1615</name>
</gene>
<dbReference type="GO" id="GO:0005886">
    <property type="term" value="C:plasma membrane"/>
    <property type="evidence" value="ECO:0007669"/>
    <property type="project" value="UniProtKB-SubCell"/>
</dbReference>
<feature type="transmembrane region" description="Helical" evidence="8">
    <location>
        <begin position="217"/>
        <end position="234"/>
    </location>
</feature>
<reference evidence="10 11" key="1">
    <citation type="submission" date="2017-10" db="EMBL/GenBank/DDBJ databases">
        <title>Sequencing the genomes of 1000 actinobacteria strains.</title>
        <authorList>
            <person name="Klenk H.-P."/>
        </authorList>
    </citation>
    <scope>NUCLEOTIDE SEQUENCE [LARGE SCALE GENOMIC DNA]</scope>
    <source>
        <strain evidence="10 11">DSM 21798</strain>
    </source>
</reference>
<dbReference type="AlphaFoldDB" id="A0A2A9DXM2"/>
<keyword evidence="4" id="KW-0808">Transferase</keyword>
<feature type="transmembrane region" description="Helical" evidence="8">
    <location>
        <begin position="322"/>
        <end position="341"/>
    </location>
</feature>
<evidence type="ECO:0000256" key="8">
    <source>
        <dbReference type="SAM" id="Phobius"/>
    </source>
</evidence>
<feature type="transmembrane region" description="Helical" evidence="8">
    <location>
        <begin position="76"/>
        <end position="94"/>
    </location>
</feature>
<feature type="domain" description="Glycosyltransferase RgtA/B/C/D-like" evidence="9">
    <location>
        <begin position="79"/>
        <end position="230"/>
    </location>
</feature>
<dbReference type="PANTHER" id="PTHR33908:SF11">
    <property type="entry name" value="MEMBRANE PROTEIN"/>
    <property type="match status" value="1"/>
</dbReference>
<dbReference type="GO" id="GO:0009103">
    <property type="term" value="P:lipopolysaccharide biosynthetic process"/>
    <property type="evidence" value="ECO:0007669"/>
    <property type="project" value="UniProtKB-ARBA"/>
</dbReference>
<keyword evidence="6 8" id="KW-1133">Transmembrane helix</keyword>
<comment type="caution">
    <text evidence="10">The sequence shown here is derived from an EMBL/GenBank/DDBJ whole genome shotgun (WGS) entry which is preliminary data.</text>
</comment>
<evidence type="ECO:0000313" key="10">
    <source>
        <dbReference type="EMBL" id="PFG30680.1"/>
    </source>
</evidence>
<feature type="transmembrane region" description="Helical" evidence="8">
    <location>
        <begin position="12"/>
        <end position="36"/>
    </location>
</feature>
<proteinExistence type="predicted"/>
<feature type="transmembrane region" description="Helical" evidence="8">
    <location>
        <begin position="353"/>
        <end position="372"/>
    </location>
</feature>
<dbReference type="Proteomes" id="UP000221369">
    <property type="component" value="Unassembled WGS sequence"/>
</dbReference>
<accession>A0A2A9DXM2</accession>
<evidence type="ECO:0000256" key="3">
    <source>
        <dbReference type="ARBA" id="ARBA00022676"/>
    </source>
</evidence>
<sequence length="510" mass="55239">MNAITWRRLVRGGFWVVVAIVAAAQLWIVIHGVFFMRLWEDEAFNLTVPINMVNGLGYTSDGTLSGSQLTPFDPRISTGPVVLLPITALVALGADPVIGGRLVVLVFYAALLAGLWVLGGRFGGRWGALAAVCVPLGWNTWSSGSPIQSPVDILGEVPAAALLVWAFVVIRRRPWLAGLFIGLAMQTKLLGALAAIPIALVVVLLTQGSILRRLKRLVICALVAVIPNALYELWKLIALGPAAYLTNLREFYWFFKSGGQNIAPVDPTKKLVSLGNGWFSPTWLTVICAAVVLALVCLTIVRWVREIRDGPTDADAGRRERAVFGIAAIFGLVVWFGWWLASTHTPNWPRYAAMAMYIFVPILVAIAIRALIELWQRQRGSLVARVTAVAAAVVVAATVSVQTWGHVQISDESRFGEPLAEQRAVASQVAEEDLDVIVTSWGPTISIIVLAGAHAALDDVPSWEGTPELWRNWDTSEAGEKAFAERLDEECDDVASTPGNYALCLAPVSP</sequence>
<feature type="transmembrane region" description="Helical" evidence="8">
    <location>
        <begin position="282"/>
        <end position="301"/>
    </location>
</feature>
<dbReference type="Pfam" id="PF13231">
    <property type="entry name" value="PMT_2"/>
    <property type="match status" value="1"/>
</dbReference>
<name>A0A2A9DXM2_9MICO</name>
<dbReference type="GO" id="GO:0016763">
    <property type="term" value="F:pentosyltransferase activity"/>
    <property type="evidence" value="ECO:0007669"/>
    <property type="project" value="TreeGrafter"/>
</dbReference>